<dbReference type="SUPFAM" id="SSF160387">
    <property type="entry name" value="NosL/MerB-like"/>
    <property type="match status" value="1"/>
</dbReference>
<dbReference type="InterPro" id="IPR008719">
    <property type="entry name" value="N2O_reductase_NosL"/>
</dbReference>
<feature type="chain" id="PRO_5035206622" evidence="1">
    <location>
        <begin position="28"/>
        <end position="172"/>
    </location>
</feature>
<name>A0A8J6NGB3_9BACT</name>
<dbReference type="AlphaFoldDB" id="A0A8J6NGB3"/>
<dbReference type="PANTHER" id="PTHR41247:SF1">
    <property type="entry name" value="HTH-TYPE TRANSCRIPTIONAL REPRESSOR YCNK"/>
    <property type="match status" value="1"/>
</dbReference>
<comment type="caution">
    <text evidence="2">The sequence shown here is derived from an EMBL/GenBank/DDBJ whole genome shotgun (WGS) entry which is preliminary data.</text>
</comment>
<reference evidence="2 3" key="1">
    <citation type="submission" date="2020-08" db="EMBL/GenBank/DDBJ databases">
        <title>Bridging the membrane lipid divide: bacteria of the FCB group superphylum have the potential to synthesize archaeal ether lipids.</title>
        <authorList>
            <person name="Villanueva L."/>
            <person name="Von Meijenfeldt F.A.B."/>
            <person name="Westbye A.B."/>
            <person name="Yadav S."/>
            <person name="Hopmans E.C."/>
            <person name="Dutilh B.E."/>
            <person name="Sinninghe Damste J.S."/>
        </authorList>
    </citation>
    <scope>NUCLEOTIDE SEQUENCE [LARGE SCALE GENOMIC DNA]</scope>
    <source>
        <strain evidence="2">NIOZ-UU47</strain>
    </source>
</reference>
<dbReference type="Proteomes" id="UP000614424">
    <property type="component" value="Unassembled WGS sequence"/>
</dbReference>
<proteinExistence type="predicted"/>
<dbReference type="PANTHER" id="PTHR41247">
    <property type="entry name" value="HTH-TYPE TRANSCRIPTIONAL REPRESSOR YCNK"/>
    <property type="match status" value="1"/>
</dbReference>
<protein>
    <submittedName>
        <fullName evidence="2">Nitrous oxide reductase accessory protein NosL</fullName>
    </submittedName>
</protein>
<dbReference type="Pfam" id="PF05573">
    <property type="entry name" value="NosL"/>
    <property type="match status" value="1"/>
</dbReference>
<dbReference type="Gene3D" id="3.30.70.2050">
    <property type="match status" value="1"/>
</dbReference>
<gene>
    <name evidence="2" type="ORF">H8E41_12910</name>
</gene>
<feature type="signal peptide" evidence="1">
    <location>
        <begin position="1"/>
        <end position="27"/>
    </location>
</feature>
<keyword evidence="1" id="KW-0732">Signal</keyword>
<accession>A0A8J6NGB3</accession>
<organism evidence="2 3">
    <name type="scientific">Candidatus Desulfobia pelagia</name>
    <dbReference type="NCBI Taxonomy" id="2841692"/>
    <lineage>
        <taxon>Bacteria</taxon>
        <taxon>Pseudomonadati</taxon>
        <taxon>Thermodesulfobacteriota</taxon>
        <taxon>Desulfobulbia</taxon>
        <taxon>Desulfobulbales</taxon>
        <taxon>Desulfobulbaceae</taxon>
        <taxon>Candidatus Desulfobia</taxon>
    </lineage>
</organism>
<evidence type="ECO:0000256" key="1">
    <source>
        <dbReference type="SAM" id="SignalP"/>
    </source>
</evidence>
<evidence type="ECO:0000313" key="2">
    <source>
        <dbReference type="EMBL" id="MBC8318797.1"/>
    </source>
</evidence>
<dbReference type="EMBL" id="JACNJZ010000187">
    <property type="protein sequence ID" value="MBC8318797.1"/>
    <property type="molecule type" value="Genomic_DNA"/>
</dbReference>
<sequence length="172" mass="19381">MKSHILSICGLALLLIGIFLSPQAVSAGPPEKVESTERCPVCGMFVAKYPNWVTQIQYTEGHPKYFDGVKDLMAHFFSPAAYGFTPELLAKEIWVKDYYSLKWIDGRSAVYVTGSDVFGPMGKEFIPFSTQESAENFLKDHHGKKVLLFHEITSEMVESMRSGHKMKGHMKK</sequence>
<evidence type="ECO:0000313" key="3">
    <source>
        <dbReference type="Proteomes" id="UP000614424"/>
    </source>
</evidence>